<comment type="domain">
    <text evidence="7">The Q motif is unique to and characteristic of the DEAD box family of RNA helicases and controls ATP binding and hydrolysis.</text>
</comment>
<comment type="catalytic activity">
    <reaction evidence="6 7">
        <text>ATP + H2O = ADP + phosphate + H(+)</text>
        <dbReference type="Rhea" id="RHEA:13065"/>
        <dbReference type="ChEBI" id="CHEBI:15377"/>
        <dbReference type="ChEBI" id="CHEBI:15378"/>
        <dbReference type="ChEBI" id="CHEBI:30616"/>
        <dbReference type="ChEBI" id="CHEBI:43474"/>
        <dbReference type="ChEBI" id="CHEBI:456216"/>
        <dbReference type="EC" id="3.6.4.13"/>
    </reaction>
</comment>
<evidence type="ECO:0000256" key="3">
    <source>
        <dbReference type="ARBA" id="ARBA00022840"/>
    </source>
</evidence>
<feature type="domain" description="Helicase ATP-binding" evidence="8">
    <location>
        <begin position="78"/>
        <end position="263"/>
    </location>
</feature>
<comment type="function">
    <text evidence="7">RNA helicase.</text>
</comment>
<dbReference type="Gene3D" id="3.40.50.300">
    <property type="entry name" value="P-loop containing nucleotide triphosphate hydrolases"/>
    <property type="match status" value="2"/>
</dbReference>
<dbReference type="InterPro" id="IPR014001">
    <property type="entry name" value="Helicase_ATP-bd"/>
</dbReference>
<proteinExistence type="inferred from homology"/>
<dbReference type="GO" id="GO:0005524">
    <property type="term" value="F:ATP binding"/>
    <property type="evidence" value="ECO:0007669"/>
    <property type="project" value="UniProtKB-UniRule"/>
</dbReference>
<protein>
    <recommendedName>
        <fullName evidence="7">ATP-dependent RNA helicase</fullName>
        <ecNumber evidence="7">3.6.4.13</ecNumber>
    </recommendedName>
</protein>
<keyword evidence="11" id="KW-1185">Reference proteome</keyword>
<dbReference type="PROSITE" id="PS51192">
    <property type="entry name" value="HELICASE_ATP_BIND_1"/>
    <property type="match status" value="1"/>
</dbReference>
<dbReference type="GO" id="GO:0003723">
    <property type="term" value="F:RNA binding"/>
    <property type="evidence" value="ECO:0007669"/>
    <property type="project" value="UniProtKB-UniRule"/>
</dbReference>
<evidence type="ECO:0000256" key="1">
    <source>
        <dbReference type="ARBA" id="ARBA00022741"/>
    </source>
</evidence>
<dbReference type="GO" id="GO:0016787">
    <property type="term" value="F:hydrolase activity"/>
    <property type="evidence" value="ECO:0007669"/>
    <property type="project" value="UniProtKB-KW"/>
</dbReference>
<evidence type="ECO:0000259" key="9">
    <source>
        <dbReference type="PROSITE" id="PS51194"/>
    </source>
</evidence>
<dbReference type="EC" id="3.6.4.13" evidence="7"/>
<evidence type="ECO:0000259" key="8">
    <source>
        <dbReference type="PROSITE" id="PS51192"/>
    </source>
</evidence>
<gene>
    <name evidence="10" type="ORF">EVEC_LOCUS3582</name>
</gene>
<name>A0A0N4V1N9_ENTVE</name>
<dbReference type="CDD" id="cd18787">
    <property type="entry name" value="SF2_C_DEAD"/>
    <property type="match status" value="1"/>
</dbReference>
<evidence type="ECO:0000256" key="6">
    <source>
        <dbReference type="ARBA" id="ARBA00047984"/>
    </source>
</evidence>
<dbReference type="WBParaSite" id="EVEC_0000387401-mRNA-1">
    <property type="protein sequence ID" value="EVEC_0000387401-mRNA-1"/>
    <property type="gene ID" value="EVEC_0000387401"/>
</dbReference>
<dbReference type="InterPro" id="IPR044764">
    <property type="entry name" value="DDX52/Rok1_DEADc"/>
</dbReference>
<evidence type="ECO:0000313" key="12">
    <source>
        <dbReference type="WBParaSite" id="EVEC_0000387401-mRNA-1"/>
    </source>
</evidence>
<dbReference type="Pfam" id="PF00270">
    <property type="entry name" value="DEAD"/>
    <property type="match status" value="1"/>
</dbReference>
<dbReference type="PANTHER" id="PTHR24031">
    <property type="entry name" value="RNA HELICASE"/>
    <property type="match status" value="1"/>
</dbReference>
<dbReference type="STRING" id="51028.A0A0N4V1N9"/>
<dbReference type="GO" id="GO:0030490">
    <property type="term" value="P:maturation of SSU-rRNA"/>
    <property type="evidence" value="ECO:0007669"/>
    <property type="project" value="InterPro"/>
</dbReference>
<keyword evidence="4 7" id="KW-0694">RNA-binding</keyword>
<evidence type="ECO:0000256" key="5">
    <source>
        <dbReference type="ARBA" id="ARBA00024355"/>
    </source>
</evidence>
<dbReference type="InterPro" id="IPR027417">
    <property type="entry name" value="P-loop_NTPase"/>
</dbReference>
<reference evidence="10 11" key="2">
    <citation type="submission" date="2018-10" db="EMBL/GenBank/DDBJ databases">
        <authorList>
            <consortium name="Pathogen Informatics"/>
        </authorList>
    </citation>
    <scope>NUCLEOTIDE SEQUENCE [LARGE SCALE GENOMIC DNA]</scope>
</reference>
<evidence type="ECO:0000256" key="7">
    <source>
        <dbReference type="RuleBase" id="RU365068"/>
    </source>
</evidence>
<dbReference type="Proteomes" id="UP000274131">
    <property type="component" value="Unassembled WGS sequence"/>
</dbReference>
<keyword evidence="2 7" id="KW-0378">Hydrolase</keyword>
<dbReference type="AlphaFoldDB" id="A0A0N4V1N9"/>
<evidence type="ECO:0000256" key="4">
    <source>
        <dbReference type="ARBA" id="ARBA00022884"/>
    </source>
</evidence>
<dbReference type="InterPro" id="IPR001650">
    <property type="entry name" value="Helicase_C-like"/>
</dbReference>
<evidence type="ECO:0000313" key="11">
    <source>
        <dbReference type="Proteomes" id="UP000274131"/>
    </source>
</evidence>
<accession>A0A0N4V1N9</accession>
<evidence type="ECO:0000256" key="2">
    <source>
        <dbReference type="ARBA" id="ARBA00022801"/>
    </source>
</evidence>
<keyword evidence="3 7" id="KW-0067">ATP-binding</keyword>
<dbReference type="EMBL" id="UXUI01007630">
    <property type="protein sequence ID" value="VDD88439.1"/>
    <property type="molecule type" value="Genomic_DNA"/>
</dbReference>
<dbReference type="SMART" id="SM00487">
    <property type="entry name" value="DEXDc"/>
    <property type="match status" value="1"/>
</dbReference>
<dbReference type="OrthoDB" id="360161at2759"/>
<dbReference type="GO" id="GO:0003724">
    <property type="term" value="F:RNA helicase activity"/>
    <property type="evidence" value="ECO:0007669"/>
    <property type="project" value="UniProtKB-EC"/>
</dbReference>
<keyword evidence="7" id="KW-0347">Helicase</keyword>
<comment type="similarity">
    <text evidence="5">Belongs to the DEAD box helicase family. DDX52/ROK1 subfamily.</text>
</comment>
<organism evidence="12">
    <name type="scientific">Enterobius vermicularis</name>
    <name type="common">Human pinworm</name>
    <dbReference type="NCBI Taxonomy" id="51028"/>
    <lineage>
        <taxon>Eukaryota</taxon>
        <taxon>Metazoa</taxon>
        <taxon>Ecdysozoa</taxon>
        <taxon>Nematoda</taxon>
        <taxon>Chromadorea</taxon>
        <taxon>Rhabditida</taxon>
        <taxon>Spirurina</taxon>
        <taxon>Oxyuridomorpha</taxon>
        <taxon>Oxyuroidea</taxon>
        <taxon>Oxyuridae</taxon>
        <taxon>Enterobius</taxon>
    </lineage>
</organism>
<keyword evidence="1 7" id="KW-0547">Nucleotide-binding</keyword>
<dbReference type="Pfam" id="PF00271">
    <property type="entry name" value="Helicase_C"/>
    <property type="match status" value="1"/>
</dbReference>
<evidence type="ECO:0000313" key="10">
    <source>
        <dbReference type="EMBL" id="VDD88439.1"/>
    </source>
</evidence>
<dbReference type="PROSITE" id="PS51194">
    <property type="entry name" value="HELICASE_CTER"/>
    <property type="match status" value="1"/>
</dbReference>
<dbReference type="InterPro" id="IPR011545">
    <property type="entry name" value="DEAD/DEAH_box_helicase_dom"/>
</dbReference>
<dbReference type="SMART" id="SM00490">
    <property type="entry name" value="HELICc"/>
    <property type="match status" value="1"/>
</dbReference>
<sequence>MLGLNLIGRKKLSLFFLHLFGVLKIRLFRKRNHIYTWGGDIPEPIQKFSDIEKIPEGILHNLKEFGITEPTPIQNQAIPLMLEKRELLASAPTGSGKTLAFALPIILEVLRLKRLRRHQDKNYLIAVILEPTKELAKQVYVQFLKFVQGFPVKCAVLEDNSIFDDGNSDFSVNILVSTPNRLNFALAEKSCRVLSKLKWLIIDEGDRLFETTEGEDRCFRNQLAKVYQACKRSKFVHHAFFSATYSYEVEDWCKTNLDNLVVVCVGARNSAVSLVKQELVFAGSEQGKVTSLCSLFREGFEPPVVVFLQSKDRAYQLFSEIQSRRPDIPAALISSDVDEGKAICFTREISIEQFREGKIWVLICTDLMGRGLDFRGVNLIINFDLPTSVISYIHRVGRAGRAGRPGRAVTYFTESDLQLIRPIATVIKQAGYPVPEYTLRMPKVPRYA</sequence>
<feature type="domain" description="Helicase C-terminal" evidence="9">
    <location>
        <begin position="274"/>
        <end position="442"/>
    </location>
</feature>
<dbReference type="SUPFAM" id="SSF52540">
    <property type="entry name" value="P-loop containing nucleoside triphosphate hydrolases"/>
    <property type="match status" value="2"/>
</dbReference>
<reference evidence="12" key="1">
    <citation type="submission" date="2017-02" db="UniProtKB">
        <authorList>
            <consortium name="WormBaseParasite"/>
        </authorList>
    </citation>
    <scope>IDENTIFICATION</scope>
</reference>
<dbReference type="CDD" id="cd17957">
    <property type="entry name" value="DEADc_DDX52"/>
    <property type="match status" value="1"/>
</dbReference>